<dbReference type="Pfam" id="PF00575">
    <property type="entry name" value="S1"/>
    <property type="match status" value="1"/>
</dbReference>
<dbReference type="GO" id="GO:1990904">
    <property type="term" value="C:ribonucleoprotein complex"/>
    <property type="evidence" value="ECO:0007669"/>
    <property type="project" value="UniProtKB-KW"/>
</dbReference>
<dbReference type="Proteomes" id="UP000198596">
    <property type="component" value="Unassembled WGS sequence"/>
</dbReference>
<sequence length="519" mass="60546">METKIELQNKAKGLLDSSPKESIAIGKRIWNEFEGDDVFNLYDALQVLKAAKNDSGVEFDFVYEVVKKYSDKEEIINRFKWFAFNKYLKGKKGIDVLPDEVNINKMLQVISQSNLRLDNTYPCPYTIAAIELSKGHSKNLFNGRKVNEYLDKLDSSYLSKKNKNYIKEGEEIKVASDLETYYALKTKALLKTELYEECKSLCEVALNEINEFHYSNDLWFKMRIALCYEKLGELEKSEELFQALLSTKAGNDKWFLYYDISSLYYNQNNFEKALKYSVDATFYRIDLDKMNSLFLLQARVFVKLNRPDDGKIIAELIASIVKKYELKNKQDYESLYKYFDIEFQNCKEFILTYKNAQNLWLKEKYKGLNEISGKIVFIHQNGKLGKIKTLDNRVFNFNKRDFNEKQRNISQLNDSKVSFVEMRSFDGRTVAENIKILEKVVSRSENLLVGTVLSGTIKNFTDFGIFVKLNGHKDGLIHKNYLPSNIKNTFKEVYHNGQNIKVRVEKVSDRGIELKIVNE</sequence>
<dbReference type="SUPFAM" id="SSF50249">
    <property type="entry name" value="Nucleic acid-binding proteins"/>
    <property type="match status" value="1"/>
</dbReference>
<dbReference type="GO" id="GO:0003729">
    <property type="term" value="F:mRNA binding"/>
    <property type="evidence" value="ECO:0007669"/>
    <property type="project" value="TreeGrafter"/>
</dbReference>
<dbReference type="PROSITE" id="PS50126">
    <property type="entry name" value="S1"/>
    <property type="match status" value="1"/>
</dbReference>
<protein>
    <submittedName>
        <fullName evidence="5">S1 RNA binding domain-containing protein</fullName>
    </submittedName>
</protein>
<keyword evidence="2" id="KW-0689">Ribosomal protein</keyword>
<dbReference type="GO" id="GO:0003735">
    <property type="term" value="F:structural constituent of ribosome"/>
    <property type="evidence" value="ECO:0007669"/>
    <property type="project" value="TreeGrafter"/>
</dbReference>
<accession>A0A1I2INH7</accession>
<dbReference type="PANTHER" id="PTHR10724">
    <property type="entry name" value="30S RIBOSOMAL PROTEIN S1"/>
    <property type="match status" value="1"/>
</dbReference>
<evidence type="ECO:0000313" key="6">
    <source>
        <dbReference type="Proteomes" id="UP000198596"/>
    </source>
</evidence>
<dbReference type="GO" id="GO:0006412">
    <property type="term" value="P:translation"/>
    <property type="evidence" value="ECO:0007669"/>
    <property type="project" value="TreeGrafter"/>
</dbReference>
<dbReference type="SUPFAM" id="SSF48452">
    <property type="entry name" value="TPR-like"/>
    <property type="match status" value="1"/>
</dbReference>
<dbReference type="InterPro" id="IPR050437">
    <property type="entry name" value="Ribos_protein_bS1-like"/>
</dbReference>
<dbReference type="OrthoDB" id="1623656at2"/>
<gene>
    <name evidence="5" type="ORF">SAMN04488131_12135</name>
</gene>
<evidence type="ECO:0000256" key="2">
    <source>
        <dbReference type="ARBA" id="ARBA00022980"/>
    </source>
</evidence>
<name>A0A1I2INH7_9FLAO</name>
<dbReference type="Gene3D" id="2.40.50.140">
    <property type="entry name" value="Nucleic acid-binding proteins"/>
    <property type="match status" value="1"/>
</dbReference>
<evidence type="ECO:0000313" key="5">
    <source>
        <dbReference type="EMBL" id="SFF42607.1"/>
    </source>
</evidence>
<comment type="similarity">
    <text evidence="1">Belongs to the bacterial ribosomal protein bS1 family.</text>
</comment>
<dbReference type="STRING" id="935223.SAMN04488131_12135"/>
<keyword evidence="6" id="KW-1185">Reference proteome</keyword>
<dbReference type="GO" id="GO:0005840">
    <property type="term" value="C:ribosome"/>
    <property type="evidence" value="ECO:0007669"/>
    <property type="project" value="UniProtKB-KW"/>
</dbReference>
<organism evidence="5 6">
    <name type="scientific">Flavobacterium xueshanense</name>
    <dbReference type="NCBI Taxonomy" id="935223"/>
    <lineage>
        <taxon>Bacteria</taxon>
        <taxon>Pseudomonadati</taxon>
        <taxon>Bacteroidota</taxon>
        <taxon>Flavobacteriia</taxon>
        <taxon>Flavobacteriales</taxon>
        <taxon>Flavobacteriaceae</taxon>
        <taxon>Flavobacterium</taxon>
    </lineage>
</organism>
<evidence type="ECO:0000256" key="3">
    <source>
        <dbReference type="ARBA" id="ARBA00023274"/>
    </source>
</evidence>
<dbReference type="EMBL" id="FONQ01000021">
    <property type="protein sequence ID" value="SFF42607.1"/>
    <property type="molecule type" value="Genomic_DNA"/>
</dbReference>
<dbReference type="InterPro" id="IPR011990">
    <property type="entry name" value="TPR-like_helical_dom_sf"/>
</dbReference>
<feature type="domain" description="S1 motif" evidence="4">
    <location>
        <begin position="450"/>
        <end position="519"/>
    </location>
</feature>
<evidence type="ECO:0000259" key="4">
    <source>
        <dbReference type="PROSITE" id="PS50126"/>
    </source>
</evidence>
<dbReference type="Gene3D" id="1.25.40.10">
    <property type="entry name" value="Tetratricopeptide repeat domain"/>
    <property type="match status" value="1"/>
</dbReference>
<reference evidence="6" key="1">
    <citation type="submission" date="2016-10" db="EMBL/GenBank/DDBJ databases">
        <authorList>
            <person name="Varghese N."/>
            <person name="Submissions S."/>
        </authorList>
    </citation>
    <scope>NUCLEOTIDE SEQUENCE [LARGE SCALE GENOMIC DNA]</scope>
    <source>
        <strain evidence="6">CGMCC 1.9227</strain>
    </source>
</reference>
<dbReference type="PANTHER" id="PTHR10724:SF7">
    <property type="entry name" value="SMALL RIBOSOMAL SUBUNIT PROTEIN BS1C"/>
    <property type="match status" value="1"/>
</dbReference>
<proteinExistence type="inferred from homology"/>
<dbReference type="RefSeq" id="WP_143071106.1">
    <property type="nucleotide sequence ID" value="NZ_FONQ01000021.1"/>
</dbReference>
<dbReference type="InterPro" id="IPR012340">
    <property type="entry name" value="NA-bd_OB-fold"/>
</dbReference>
<keyword evidence="3" id="KW-0687">Ribonucleoprotein</keyword>
<dbReference type="AlphaFoldDB" id="A0A1I2INH7"/>
<evidence type="ECO:0000256" key="1">
    <source>
        <dbReference type="ARBA" id="ARBA00006767"/>
    </source>
</evidence>
<dbReference type="InterPro" id="IPR003029">
    <property type="entry name" value="S1_domain"/>
</dbReference>
<dbReference type="SMART" id="SM00316">
    <property type="entry name" value="S1"/>
    <property type="match status" value="1"/>
</dbReference>